<dbReference type="VEuPathDB" id="FungiDB:RhiirFUN_012724"/>
<dbReference type="Proteomes" id="UP000232688">
    <property type="component" value="Unassembled WGS sequence"/>
</dbReference>
<evidence type="ECO:0000313" key="2">
    <source>
        <dbReference type="Proteomes" id="UP000232688"/>
    </source>
</evidence>
<dbReference type="EMBL" id="LLXH01000321">
    <property type="protein sequence ID" value="PKC68644.1"/>
    <property type="molecule type" value="Genomic_DNA"/>
</dbReference>
<proteinExistence type="predicted"/>
<name>A0A2N0RZA9_9GLOM</name>
<comment type="caution">
    <text evidence="1">The sequence shown here is derived from an EMBL/GenBank/DDBJ whole genome shotgun (WGS) entry which is preliminary data.</text>
</comment>
<evidence type="ECO:0000313" key="1">
    <source>
        <dbReference type="EMBL" id="PKC68644.1"/>
    </source>
</evidence>
<protein>
    <submittedName>
        <fullName evidence="1">Uncharacterized protein</fullName>
    </submittedName>
</protein>
<sequence length="210" mass="25140">MNANNQTIPNYSSPYMQDYQEHSFLSARPQENIFTNKCSFFYAPSNDFQLYHVLCEEMPLTFELVSQLIDDTDSNSIHNCSQFNNIYEFYHQQPEVKKIYRVTCEMISHTLIFQFLNKIIYGNHSIQCEYQQQEFSKSHQENLKFHLKKDLIHYLTSSSPTYGQNFDLFNVFIQDYYAYEGMINPNSTPTVNSQNDRYNQEYYGNNYFQY</sequence>
<dbReference type="VEuPathDB" id="FungiDB:FUN_011440"/>
<dbReference type="AlphaFoldDB" id="A0A2N0RZA9"/>
<accession>A0A2N0RZA9</accession>
<organism evidence="1 2">
    <name type="scientific">Rhizophagus irregularis</name>
    <dbReference type="NCBI Taxonomy" id="588596"/>
    <lineage>
        <taxon>Eukaryota</taxon>
        <taxon>Fungi</taxon>
        <taxon>Fungi incertae sedis</taxon>
        <taxon>Mucoromycota</taxon>
        <taxon>Glomeromycotina</taxon>
        <taxon>Glomeromycetes</taxon>
        <taxon>Glomerales</taxon>
        <taxon>Glomeraceae</taxon>
        <taxon>Rhizophagus</taxon>
    </lineage>
</organism>
<gene>
    <name evidence="1" type="ORF">RhiirA1_392759</name>
</gene>
<reference evidence="1 2" key="2">
    <citation type="submission" date="2017-10" db="EMBL/GenBank/DDBJ databases">
        <title>Genome analyses suggest a sexual origin of heterokaryosis in a supposedly ancient asexual fungus.</title>
        <authorList>
            <person name="Corradi N."/>
            <person name="Sedzielewska K."/>
            <person name="Noel J."/>
            <person name="Charron P."/>
            <person name="Farinelli L."/>
            <person name="Marton T."/>
            <person name="Kruger M."/>
            <person name="Pelin A."/>
            <person name="Brachmann A."/>
            <person name="Corradi N."/>
        </authorList>
    </citation>
    <scope>NUCLEOTIDE SEQUENCE [LARGE SCALE GENOMIC DNA]</scope>
    <source>
        <strain evidence="1 2">A1</strain>
    </source>
</reference>
<dbReference type="VEuPathDB" id="FungiDB:RhiirA1_392759"/>
<reference evidence="1 2" key="1">
    <citation type="submission" date="2017-10" db="EMBL/GenBank/DDBJ databases">
        <title>Extensive intraspecific genome diversity in a model arbuscular mycorrhizal fungus.</title>
        <authorList>
            <person name="Chen E.C.H."/>
            <person name="Morin E."/>
            <person name="Baudet D."/>
            <person name="Noel J."/>
            <person name="Ndikumana S."/>
            <person name="Charron P."/>
            <person name="St-Onge C."/>
            <person name="Giorgi J."/>
            <person name="Grigoriev I.V."/>
            <person name="Roux C."/>
            <person name="Martin F.M."/>
            <person name="Corradi N."/>
        </authorList>
    </citation>
    <scope>NUCLEOTIDE SEQUENCE [LARGE SCALE GENOMIC DNA]</scope>
    <source>
        <strain evidence="1 2">A1</strain>
    </source>
</reference>